<organism evidence="2 3">
    <name type="scientific">Iodobacter arcticus</name>
    <dbReference type="NCBI Taxonomy" id="590593"/>
    <lineage>
        <taxon>Bacteria</taxon>
        <taxon>Pseudomonadati</taxon>
        <taxon>Pseudomonadota</taxon>
        <taxon>Betaproteobacteria</taxon>
        <taxon>Neisseriales</taxon>
        <taxon>Chitinibacteraceae</taxon>
        <taxon>Iodobacter</taxon>
    </lineage>
</organism>
<gene>
    <name evidence="2" type="ORF">ACFQNF_20065</name>
</gene>
<accession>A0ABW2R2M2</accession>
<proteinExistence type="predicted"/>
<dbReference type="EMBL" id="JBHTBQ010000046">
    <property type="protein sequence ID" value="MFC7422157.1"/>
    <property type="molecule type" value="Genomic_DNA"/>
</dbReference>
<name>A0ABW2R2M2_9NEIS</name>
<feature type="signal peptide" evidence="1">
    <location>
        <begin position="1"/>
        <end position="22"/>
    </location>
</feature>
<evidence type="ECO:0000256" key="1">
    <source>
        <dbReference type="SAM" id="SignalP"/>
    </source>
</evidence>
<reference evidence="3" key="1">
    <citation type="journal article" date="2019" name="Int. J. Syst. Evol. Microbiol.">
        <title>The Global Catalogue of Microorganisms (GCM) 10K type strain sequencing project: providing services to taxonomists for standard genome sequencing and annotation.</title>
        <authorList>
            <consortium name="The Broad Institute Genomics Platform"/>
            <consortium name="The Broad Institute Genome Sequencing Center for Infectious Disease"/>
            <person name="Wu L."/>
            <person name="Ma J."/>
        </authorList>
    </citation>
    <scope>NUCLEOTIDE SEQUENCE [LARGE SCALE GENOMIC DNA]</scope>
    <source>
        <strain evidence="3">CCUG 62945</strain>
    </source>
</reference>
<evidence type="ECO:0000313" key="3">
    <source>
        <dbReference type="Proteomes" id="UP001596473"/>
    </source>
</evidence>
<evidence type="ECO:0008006" key="4">
    <source>
        <dbReference type="Google" id="ProtNLM"/>
    </source>
</evidence>
<evidence type="ECO:0000313" key="2">
    <source>
        <dbReference type="EMBL" id="MFC7422157.1"/>
    </source>
</evidence>
<keyword evidence="3" id="KW-1185">Reference proteome</keyword>
<keyword evidence="1" id="KW-0732">Signal</keyword>
<comment type="caution">
    <text evidence="2">The sequence shown here is derived from an EMBL/GenBank/DDBJ whole genome shotgun (WGS) entry which is preliminary data.</text>
</comment>
<dbReference type="Proteomes" id="UP001596473">
    <property type="component" value="Unassembled WGS sequence"/>
</dbReference>
<dbReference type="RefSeq" id="WP_380190051.1">
    <property type="nucleotide sequence ID" value="NZ_JBHTBQ010000046.1"/>
</dbReference>
<sequence>MKYARLVKYIVFSLFITSFTHASLLEIKHTEEFNKMNPVVQKGDHFIEFSQPRLPFLKKEKTTKIANWQQLRAIDTALNATTPKFSNPNTNRQHGSAPEPETYILISLGILALISKGLHRTK</sequence>
<feature type="chain" id="PRO_5045182112" description="PEP-CTERM protein-sorting domain-containing protein" evidence="1">
    <location>
        <begin position="23"/>
        <end position="122"/>
    </location>
</feature>
<protein>
    <recommendedName>
        <fullName evidence="4">PEP-CTERM protein-sorting domain-containing protein</fullName>
    </recommendedName>
</protein>